<keyword evidence="1" id="KW-0472">Membrane</keyword>
<sequence length="99" mass="11217">MSQYDATEIGFIDEVSKDERTLGWHYGHSLRGKWAHAHQPFVHGCHVSLEALLTLDGIVACTAIKGSMMKELFLEWLEFTVVSYISSYILGHLMSLITF</sequence>
<evidence type="ECO:0000313" key="2">
    <source>
        <dbReference type="EMBL" id="KAG1808295.1"/>
    </source>
</evidence>
<dbReference type="Proteomes" id="UP000807769">
    <property type="component" value="Unassembled WGS sequence"/>
</dbReference>
<keyword evidence="1" id="KW-1133">Transmembrane helix</keyword>
<keyword evidence="1" id="KW-0812">Transmembrane</keyword>
<dbReference type="AlphaFoldDB" id="A0A9P7J8P1"/>
<gene>
    <name evidence="2" type="ORF">BJ212DRAFT_1281103</name>
</gene>
<name>A0A9P7J8P1_9AGAM</name>
<dbReference type="EMBL" id="JABBWG010000039">
    <property type="protein sequence ID" value="KAG1808295.1"/>
    <property type="molecule type" value="Genomic_DNA"/>
</dbReference>
<dbReference type="RefSeq" id="XP_041188579.1">
    <property type="nucleotide sequence ID" value="XM_041331601.1"/>
</dbReference>
<comment type="caution">
    <text evidence="2">The sequence shown here is derived from an EMBL/GenBank/DDBJ whole genome shotgun (WGS) entry which is preliminary data.</text>
</comment>
<dbReference type="OrthoDB" id="2142724at2759"/>
<feature type="transmembrane region" description="Helical" evidence="1">
    <location>
        <begin position="76"/>
        <end position="97"/>
    </location>
</feature>
<accession>A0A9P7J8P1</accession>
<reference evidence="2" key="1">
    <citation type="journal article" date="2020" name="New Phytol.">
        <title>Comparative genomics reveals dynamic genome evolution in host specialist ectomycorrhizal fungi.</title>
        <authorList>
            <person name="Lofgren L.A."/>
            <person name="Nguyen N.H."/>
            <person name="Vilgalys R."/>
            <person name="Ruytinx J."/>
            <person name="Liao H.L."/>
            <person name="Branco S."/>
            <person name="Kuo A."/>
            <person name="LaButti K."/>
            <person name="Lipzen A."/>
            <person name="Andreopoulos W."/>
            <person name="Pangilinan J."/>
            <person name="Riley R."/>
            <person name="Hundley H."/>
            <person name="Na H."/>
            <person name="Barry K."/>
            <person name="Grigoriev I.V."/>
            <person name="Stajich J.E."/>
            <person name="Kennedy P.G."/>
        </authorList>
    </citation>
    <scope>NUCLEOTIDE SEQUENCE</scope>
    <source>
        <strain evidence="2">MN1</strain>
    </source>
</reference>
<protein>
    <submittedName>
        <fullName evidence="2">Uncharacterized protein</fullName>
    </submittedName>
</protein>
<organism evidence="2 3">
    <name type="scientific">Suillus subaureus</name>
    <dbReference type="NCBI Taxonomy" id="48587"/>
    <lineage>
        <taxon>Eukaryota</taxon>
        <taxon>Fungi</taxon>
        <taxon>Dikarya</taxon>
        <taxon>Basidiomycota</taxon>
        <taxon>Agaricomycotina</taxon>
        <taxon>Agaricomycetes</taxon>
        <taxon>Agaricomycetidae</taxon>
        <taxon>Boletales</taxon>
        <taxon>Suillineae</taxon>
        <taxon>Suillaceae</taxon>
        <taxon>Suillus</taxon>
    </lineage>
</organism>
<keyword evidence="3" id="KW-1185">Reference proteome</keyword>
<evidence type="ECO:0000313" key="3">
    <source>
        <dbReference type="Proteomes" id="UP000807769"/>
    </source>
</evidence>
<evidence type="ECO:0000256" key="1">
    <source>
        <dbReference type="SAM" id="Phobius"/>
    </source>
</evidence>
<proteinExistence type="predicted"/>
<dbReference type="GeneID" id="64625618"/>